<evidence type="ECO:0008006" key="3">
    <source>
        <dbReference type="Google" id="ProtNLM"/>
    </source>
</evidence>
<keyword evidence="2" id="KW-1185">Reference proteome</keyword>
<name>A0ABV1PRB3_9ENTR</name>
<dbReference type="RefSeq" id="WP_349951538.1">
    <property type="nucleotide sequence ID" value="NZ_JBEHGX010000010.1"/>
</dbReference>
<reference evidence="1 2" key="1">
    <citation type="submission" date="2024-06" db="EMBL/GenBank/DDBJ databases">
        <title>Fanconibacter daqui strain Q02 whole shotgun sequencing project.</title>
        <authorList>
            <person name="Rodrigues J.W.A."/>
            <person name="Viana L.C."/>
            <person name="Vieira E.C."/>
            <person name="Souza F.O.L."/>
            <person name="Alegria O.C."/>
            <person name="Patroca S."/>
            <person name="Cruz A.C.R."/>
            <person name="Nunes A.R.C."/>
        </authorList>
    </citation>
    <scope>NUCLEOTIDE SEQUENCE [LARGE SCALE GENOMIC DNA]</scope>
    <source>
        <strain evidence="1 2">Q02</strain>
    </source>
</reference>
<comment type="caution">
    <text evidence="1">The sequence shown here is derived from an EMBL/GenBank/DDBJ whole genome shotgun (WGS) entry which is preliminary data.</text>
</comment>
<evidence type="ECO:0000313" key="1">
    <source>
        <dbReference type="EMBL" id="MER0127390.1"/>
    </source>
</evidence>
<sequence>MLDWIELKEILGCEKTDSKFISLPQKIGVLPNISSDILGEVTYYSFFDQGILLLVDEKNVTQISLFIEPSEGFASYANELPVYGNMENSIIDELGMPIKSGGGKPDPLLGYLNRWIKYKIKEGYMHMEFNQSGKLDKLSLMKE</sequence>
<proteinExistence type="predicted"/>
<gene>
    <name evidence="1" type="ORF">ABQG75_16800</name>
</gene>
<dbReference type="EMBL" id="JBEHGX010000010">
    <property type="protein sequence ID" value="MER0127390.1"/>
    <property type="molecule type" value="Genomic_DNA"/>
</dbReference>
<evidence type="ECO:0000313" key="2">
    <source>
        <dbReference type="Proteomes" id="UP001447374"/>
    </source>
</evidence>
<organism evidence="1 2">
    <name type="scientific">Franconibacter daqui</name>
    <dbReference type="NCBI Taxonomy" id="2047724"/>
    <lineage>
        <taxon>Bacteria</taxon>
        <taxon>Pseudomonadati</taxon>
        <taxon>Pseudomonadota</taxon>
        <taxon>Gammaproteobacteria</taxon>
        <taxon>Enterobacterales</taxon>
        <taxon>Enterobacteriaceae</taxon>
        <taxon>Franconibacter</taxon>
    </lineage>
</organism>
<accession>A0ABV1PRB3</accession>
<protein>
    <recommendedName>
        <fullName evidence="3">Immunity protein</fullName>
    </recommendedName>
</protein>
<dbReference type="Proteomes" id="UP001447374">
    <property type="component" value="Unassembled WGS sequence"/>
</dbReference>